<dbReference type="Gene3D" id="3.50.30.50">
    <property type="entry name" value="Putative cyclase"/>
    <property type="match status" value="1"/>
</dbReference>
<dbReference type="GO" id="GO:0004061">
    <property type="term" value="F:arylformamidase activity"/>
    <property type="evidence" value="ECO:0007669"/>
    <property type="project" value="UniProtKB-EC"/>
</dbReference>
<proteinExistence type="predicted"/>
<keyword evidence="1" id="KW-0378">Hydrolase</keyword>
<dbReference type="InterPro" id="IPR037175">
    <property type="entry name" value="KFase_sf"/>
</dbReference>
<reference evidence="1" key="2">
    <citation type="journal article" date="2014" name="ISME J.">
        <title>Microbial stratification in low pH oxic and suboxic macroscopic growths along an acid mine drainage.</title>
        <authorList>
            <person name="Mendez-Garcia C."/>
            <person name="Mesa V."/>
            <person name="Sprenger R.R."/>
            <person name="Richter M."/>
            <person name="Diez M.S."/>
            <person name="Solano J."/>
            <person name="Bargiela R."/>
            <person name="Golyshina O.V."/>
            <person name="Manteca A."/>
            <person name="Ramos J.L."/>
            <person name="Gallego J.R."/>
            <person name="Llorente I."/>
            <person name="Martins Dos Santos V.A."/>
            <person name="Jensen O.N."/>
            <person name="Pelaez A.I."/>
            <person name="Sanchez J."/>
            <person name="Ferrer M."/>
        </authorList>
    </citation>
    <scope>NUCLEOTIDE SEQUENCE</scope>
</reference>
<dbReference type="EMBL" id="AUZY01010467">
    <property type="protein sequence ID" value="EQD38581.1"/>
    <property type="molecule type" value="Genomic_DNA"/>
</dbReference>
<organism evidence="1">
    <name type="scientific">mine drainage metagenome</name>
    <dbReference type="NCBI Taxonomy" id="410659"/>
    <lineage>
        <taxon>unclassified sequences</taxon>
        <taxon>metagenomes</taxon>
        <taxon>ecological metagenomes</taxon>
    </lineage>
</organism>
<reference evidence="1" key="1">
    <citation type="submission" date="2013-08" db="EMBL/GenBank/DDBJ databases">
        <authorList>
            <person name="Mendez C."/>
            <person name="Richter M."/>
            <person name="Ferrer M."/>
            <person name="Sanchez J."/>
        </authorList>
    </citation>
    <scope>NUCLEOTIDE SEQUENCE</scope>
</reference>
<sequence length="176" mass="19742">MIDISLPLRNGMITYPGDAHYEEYAYKTHSKDHVHMTRVLMETHSGTHIDAPFHMIPGGKKLSDIPLENFIGRATVLECGGSEIRASDIPDSHEKMVLFKTRNSDRYDTFHTDFTYISLEAAKKLVSHNATLAGIDYLSVEKFNSPEPVVHRELLNAGIVIVEGLYLKGVKPGNYN</sequence>
<gene>
    <name evidence="1" type="ORF">B1B_15739</name>
</gene>
<dbReference type="GO" id="GO:0019441">
    <property type="term" value="P:L-tryptophan catabolic process to kynurenine"/>
    <property type="evidence" value="ECO:0007669"/>
    <property type="project" value="InterPro"/>
</dbReference>
<name>T0YSQ6_9ZZZZ</name>
<accession>T0YSQ6</accession>
<dbReference type="Pfam" id="PF04199">
    <property type="entry name" value="Cyclase"/>
    <property type="match status" value="1"/>
</dbReference>
<dbReference type="InterPro" id="IPR007325">
    <property type="entry name" value="KFase/CYL"/>
</dbReference>
<dbReference type="SUPFAM" id="SSF102198">
    <property type="entry name" value="Putative cyclase"/>
    <property type="match status" value="1"/>
</dbReference>
<dbReference type="AlphaFoldDB" id="T0YSQ6"/>
<dbReference type="PANTHER" id="PTHR31118">
    <property type="entry name" value="CYCLASE-LIKE PROTEIN 2"/>
    <property type="match status" value="1"/>
</dbReference>
<evidence type="ECO:0000313" key="1">
    <source>
        <dbReference type="EMBL" id="EQD38581.1"/>
    </source>
</evidence>
<protein>
    <submittedName>
        <fullName evidence="1">Putative cyclase</fullName>
        <ecNumber evidence="1">3.5.1.9</ecNumber>
    </submittedName>
</protein>
<dbReference type="PANTHER" id="PTHR31118:SF12">
    <property type="entry name" value="CYCLASE-LIKE PROTEIN 2"/>
    <property type="match status" value="1"/>
</dbReference>
<feature type="non-terminal residue" evidence="1">
    <location>
        <position position="176"/>
    </location>
</feature>
<comment type="caution">
    <text evidence="1">The sequence shown here is derived from an EMBL/GenBank/DDBJ whole genome shotgun (WGS) entry which is preliminary data.</text>
</comment>
<dbReference type="EC" id="3.5.1.9" evidence="1"/>